<sequence length="45" mass="5027">MTEILGAGDLPLDQEERLRGRRKPVSLPFYGPELGEVVRERCATA</sequence>
<dbReference type="RefSeq" id="WP_379872343.1">
    <property type="nucleotide sequence ID" value="NZ_JBHTBH010000008.1"/>
</dbReference>
<evidence type="ECO:0000313" key="2">
    <source>
        <dbReference type="Proteomes" id="UP001596540"/>
    </source>
</evidence>
<keyword evidence="2" id="KW-1185">Reference proteome</keyword>
<accession>A0ABW2KIB3</accession>
<proteinExistence type="predicted"/>
<reference evidence="2" key="1">
    <citation type="journal article" date="2019" name="Int. J. Syst. Evol. Microbiol.">
        <title>The Global Catalogue of Microorganisms (GCM) 10K type strain sequencing project: providing services to taxonomists for standard genome sequencing and annotation.</title>
        <authorList>
            <consortium name="The Broad Institute Genomics Platform"/>
            <consortium name="The Broad Institute Genome Sequencing Center for Infectious Disease"/>
            <person name="Wu L."/>
            <person name="Ma J."/>
        </authorList>
    </citation>
    <scope>NUCLEOTIDE SEQUENCE [LARGE SCALE GENOMIC DNA]</scope>
    <source>
        <strain evidence="2">CGMCC 4.7382</strain>
    </source>
</reference>
<dbReference type="EMBL" id="JBHTBH010000008">
    <property type="protein sequence ID" value="MFC7329701.1"/>
    <property type="molecule type" value="Genomic_DNA"/>
</dbReference>
<organism evidence="1 2">
    <name type="scientific">Marinactinospora rubrisoli</name>
    <dbReference type="NCBI Taxonomy" id="2715399"/>
    <lineage>
        <taxon>Bacteria</taxon>
        <taxon>Bacillati</taxon>
        <taxon>Actinomycetota</taxon>
        <taxon>Actinomycetes</taxon>
        <taxon>Streptosporangiales</taxon>
        <taxon>Nocardiopsidaceae</taxon>
        <taxon>Marinactinospora</taxon>
    </lineage>
</organism>
<evidence type="ECO:0000313" key="1">
    <source>
        <dbReference type="EMBL" id="MFC7329701.1"/>
    </source>
</evidence>
<protein>
    <submittedName>
        <fullName evidence="1">Uncharacterized protein</fullName>
    </submittedName>
</protein>
<name>A0ABW2KIB3_9ACTN</name>
<dbReference type="Proteomes" id="UP001596540">
    <property type="component" value="Unassembled WGS sequence"/>
</dbReference>
<comment type="caution">
    <text evidence="1">The sequence shown here is derived from an EMBL/GenBank/DDBJ whole genome shotgun (WGS) entry which is preliminary data.</text>
</comment>
<gene>
    <name evidence="1" type="ORF">ACFQRF_18370</name>
</gene>